<name>A0ABT5TPM9_9GAMM</name>
<sequence length="95" mass="10604">MQVTRNKILGVVGVLFLVLYIISVWWSIEPDPIKPVSAQTDNANKIVGYSTTSSLILTMETLLDKPGGWLSNDVMPPSLMMDNMPAFEFRTCRLS</sequence>
<keyword evidence="1" id="KW-0472">Membrane</keyword>
<dbReference type="Proteomes" id="UP001213691">
    <property type="component" value="Unassembled WGS sequence"/>
</dbReference>
<keyword evidence="1" id="KW-1133">Transmembrane helix</keyword>
<organism evidence="2 3">
    <name type="scientific">Shewanella metallivivens</name>
    <dbReference type="NCBI Taxonomy" id="2872342"/>
    <lineage>
        <taxon>Bacteria</taxon>
        <taxon>Pseudomonadati</taxon>
        <taxon>Pseudomonadota</taxon>
        <taxon>Gammaproteobacteria</taxon>
        <taxon>Alteromonadales</taxon>
        <taxon>Shewanellaceae</taxon>
        <taxon>Shewanella</taxon>
    </lineage>
</organism>
<feature type="transmembrane region" description="Helical" evidence="1">
    <location>
        <begin position="7"/>
        <end position="28"/>
    </location>
</feature>
<keyword evidence="1" id="KW-0812">Transmembrane</keyword>
<comment type="caution">
    <text evidence="2">The sequence shown here is derived from an EMBL/GenBank/DDBJ whole genome shotgun (WGS) entry which is preliminary data.</text>
</comment>
<reference evidence="2 3" key="1">
    <citation type="submission" date="2023-02" db="EMBL/GenBank/DDBJ databases">
        <title>Genome sequence of Shewanella metallivivens ER-Te-42B-Light, sp. nov., enriched from sulfide tube worms (Riftia pachyptila) isolated from Explorer Ridge in the Pacific Ocean.</title>
        <authorList>
            <person name="Maltman C."/>
            <person name="Kuzyk S.B."/>
            <person name="Kyndt J.A."/>
            <person name="Yurkov V."/>
        </authorList>
    </citation>
    <scope>NUCLEOTIDE SEQUENCE [LARGE SCALE GENOMIC DNA]</scope>
    <source>
        <strain evidence="2 3">ER-Te-42B-Light</strain>
    </source>
</reference>
<proteinExistence type="predicted"/>
<dbReference type="Pfam" id="PF10095">
    <property type="entry name" value="DUF2333"/>
    <property type="match status" value="1"/>
</dbReference>
<evidence type="ECO:0000313" key="2">
    <source>
        <dbReference type="EMBL" id="MDD8059789.1"/>
    </source>
</evidence>
<accession>A0ABT5TPM9</accession>
<keyword evidence="3" id="KW-1185">Reference proteome</keyword>
<gene>
    <name evidence="2" type="ORF">PQR79_11850</name>
</gene>
<evidence type="ECO:0000256" key="1">
    <source>
        <dbReference type="SAM" id="Phobius"/>
    </source>
</evidence>
<dbReference type="EMBL" id="JAQQPZ010000009">
    <property type="protein sequence ID" value="MDD8059789.1"/>
    <property type="molecule type" value="Genomic_DNA"/>
</dbReference>
<protein>
    <submittedName>
        <fullName evidence="2">DUF2333 family protein</fullName>
    </submittedName>
</protein>
<dbReference type="InterPro" id="IPR016936">
    <property type="entry name" value="UCP029693"/>
</dbReference>
<evidence type="ECO:0000313" key="3">
    <source>
        <dbReference type="Proteomes" id="UP001213691"/>
    </source>
</evidence>